<dbReference type="Proteomes" id="UP001274830">
    <property type="component" value="Unassembled WGS sequence"/>
</dbReference>
<feature type="region of interest" description="Disordered" evidence="1">
    <location>
        <begin position="36"/>
        <end position="57"/>
    </location>
</feature>
<evidence type="ECO:0000313" key="2">
    <source>
        <dbReference type="EMBL" id="KAK3679225.1"/>
    </source>
</evidence>
<comment type="caution">
    <text evidence="2">The sequence shown here is derived from an EMBL/GenBank/DDBJ whole genome shotgun (WGS) entry which is preliminary data.</text>
</comment>
<evidence type="ECO:0000313" key="3">
    <source>
        <dbReference type="Proteomes" id="UP001274830"/>
    </source>
</evidence>
<dbReference type="AlphaFoldDB" id="A0AAE1C5Q6"/>
<sequence length="133" mass="14480">MSEAEFLTPRMRLLALGSNAVMFFTEAGDIGMASARHDLHSSTGDNAEESEQDGGVSIQQSAANTTLIVAIVAGLACPCLLRRFPTEFSDTYQFMGAAYVDDVMYGEVIRRAIDEREYQSSDPSAVFEQISLV</sequence>
<dbReference type="EMBL" id="JAUTXT010000002">
    <property type="protein sequence ID" value="KAK3679225.1"/>
    <property type="molecule type" value="Genomic_DNA"/>
</dbReference>
<reference evidence="2" key="1">
    <citation type="submission" date="2023-07" db="EMBL/GenBank/DDBJ databases">
        <title>Black Yeasts Isolated from many extreme environments.</title>
        <authorList>
            <person name="Coleine C."/>
            <person name="Stajich J.E."/>
            <person name="Selbmann L."/>
        </authorList>
    </citation>
    <scope>NUCLEOTIDE SEQUENCE</scope>
    <source>
        <strain evidence="2">CCFEE 5485</strain>
    </source>
</reference>
<organism evidence="2 3">
    <name type="scientific">Recurvomyces mirabilis</name>
    <dbReference type="NCBI Taxonomy" id="574656"/>
    <lineage>
        <taxon>Eukaryota</taxon>
        <taxon>Fungi</taxon>
        <taxon>Dikarya</taxon>
        <taxon>Ascomycota</taxon>
        <taxon>Pezizomycotina</taxon>
        <taxon>Dothideomycetes</taxon>
        <taxon>Dothideomycetidae</taxon>
        <taxon>Mycosphaerellales</taxon>
        <taxon>Teratosphaeriaceae</taxon>
        <taxon>Recurvomyces</taxon>
    </lineage>
</organism>
<evidence type="ECO:0000256" key="1">
    <source>
        <dbReference type="SAM" id="MobiDB-lite"/>
    </source>
</evidence>
<gene>
    <name evidence="2" type="ORF">LTR78_000786</name>
</gene>
<proteinExistence type="predicted"/>
<protein>
    <submittedName>
        <fullName evidence="2">Uncharacterized protein</fullName>
    </submittedName>
</protein>
<accession>A0AAE1C5Q6</accession>
<name>A0AAE1C5Q6_9PEZI</name>
<keyword evidence="3" id="KW-1185">Reference proteome</keyword>